<protein>
    <recommendedName>
        <fullName evidence="3">4Fe-4S ferredoxin-type domain-containing protein</fullName>
    </recommendedName>
</protein>
<reference evidence="1 2" key="1">
    <citation type="submission" date="2024-09" db="EMBL/GenBank/DDBJ databases">
        <authorList>
            <person name="Sun Q."/>
            <person name="Mori K."/>
        </authorList>
    </citation>
    <scope>NUCLEOTIDE SEQUENCE [LARGE SCALE GENOMIC DNA]</scope>
    <source>
        <strain evidence="1 2">JCM 4414</strain>
    </source>
</reference>
<dbReference type="EMBL" id="JBHMCT010000059">
    <property type="protein sequence ID" value="MFB9558667.1"/>
    <property type="molecule type" value="Genomic_DNA"/>
</dbReference>
<accession>A0ABV5QYT3</accession>
<organism evidence="1 2">
    <name type="scientific">Streptomyces roseoviridis</name>
    <dbReference type="NCBI Taxonomy" id="67361"/>
    <lineage>
        <taxon>Bacteria</taxon>
        <taxon>Bacillati</taxon>
        <taxon>Actinomycetota</taxon>
        <taxon>Actinomycetes</taxon>
        <taxon>Kitasatosporales</taxon>
        <taxon>Streptomycetaceae</taxon>
        <taxon>Streptomyces</taxon>
    </lineage>
</organism>
<sequence>MSQDRMQSPPSVPSIQFDVAEALRRARLADTTVSRPARRTLAEMAPGFERQPVLTLFRPQFSNDERCIFCEKWLCPGNCGGFAPAPAAAAGVAKVAA</sequence>
<dbReference type="RefSeq" id="WP_382746300.1">
    <property type="nucleotide sequence ID" value="NZ_JBHMCT010000059.1"/>
</dbReference>
<name>A0ABV5QYT3_9ACTN</name>
<proteinExistence type="predicted"/>
<evidence type="ECO:0000313" key="1">
    <source>
        <dbReference type="EMBL" id="MFB9558667.1"/>
    </source>
</evidence>
<dbReference type="Proteomes" id="UP001589716">
    <property type="component" value="Unassembled WGS sequence"/>
</dbReference>
<evidence type="ECO:0000313" key="2">
    <source>
        <dbReference type="Proteomes" id="UP001589716"/>
    </source>
</evidence>
<comment type="caution">
    <text evidence="1">The sequence shown here is derived from an EMBL/GenBank/DDBJ whole genome shotgun (WGS) entry which is preliminary data.</text>
</comment>
<keyword evidence="2" id="KW-1185">Reference proteome</keyword>
<gene>
    <name evidence="1" type="ORF">ACFFTP_31365</name>
</gene>
<evidence type="ECO:0008006" key="3">
    <source>
        <dbReference type="Google" id="ProtNLM"/>
    </source>
</evidence>